<proteinExistence type="predicted"/>
<dbReference type="GO" id="GO:0003824">
    <property type="term" value="F:catalytic activity"/>
    <property type="evidence" value="ECO:0007669"/>
    <property type="project" value="InterPro"/>
</dbReference>
<reference evidence="2" key="1">
    <citation type="submission" date="2015-07" db="EMBL/GenBank/DDBJ databases">
        <title>Genome sequencing of Sunxiuqinia dokdonensis strain SK.</title>
        <authorList>
            <person name="Ahn S."/>
            <person name="Kim B.-C."/>
        </authorList>
    </citation>
    <scope>NUCLEOTIDE SEQUENCE [LARGE SCALE GENOMIC DNA]</scope>
    <source>
        <strain evidence="2">SK</strain>
    </source>
</reference>
<organism evidence="1 2">
    <name type="scientific">Sunxiuqinia dokdonensis</name>
    <dbReference type="NCBI Taxonomy" id="1409788"/>
    <lineage>
        <taxon>Bacteria</taxon>
        <taxon>Pseudomonadati</taxon>
        <taxon>Bacteroidota</taxon>
        <taxon>Bacteroidia</taxon>
        <taxon>Marinilabiliales</taxon>
        <taxon>Prolixibacteraceae</taxon>
        <taxon>Sunxiuqinia</taxon>
    </lineage>
</organism>
<evidence type="ECO:0000313" key="2">
    <source>
        <dbReference type="Proteomes" id="UP000036958"/>
    </source>
</evidence>
<comment type="caution">
    <text evidence="1">The sequence shown here is derived from an EMBL/GenBank/DDBJ whole genome shotgun (WGS) entry which is preliminary data.</text>
</comment>
<dbReference type="InterPro" id="IPR036038">
    <property type="entry name" value="Aminotransferase-like"/>
</dbReference>
<gene>
    <name evidence="1" type="ORF">NC99_44660</name>
</gene>
<dbReference type="STRING" id="1409788.NC99_44660"/>
<dbReference type="InterPro" id="IPR043131">
    <property type="entry name" value="BCAT-like_N"/>
</dbReference>
<protein>
    <recommendedName>
        <fullName evidence="3">4-amino-4-deoxychorismate lyase</fullName>
    </recommendedName>
</protein>
<keyword evidence="2" id="KW-1185">Reference proteome</keyword>
<dbReference type="RefSeq" id="WP_053188506.1">
    <property type="nucleotide sequence ID" value="NZ_LGIA01000214.1"/>
</dbReference>
<dbReference type="SUPFAM" id="SSF56752">
    <property type="entry name" value="D-aminoacid aminotransferase-like PLP-dependent enzymes"/>
    <property type="match status" value="1"/>
</dbReference>
<dbReference type="Gene3D" id="3.20.10.10">
    <property type="entry name" value="D-amino Acid Aminotransferase, subunit A, domain 2"/>
    <property type="match status" value="1"/>
</dbReference>
<name>A0A0L8V2M1_9BACT</name>
<dbReference type="AlphaFoldDB" id="A0A0L8V2M1"/>
<dbReference type="InterPro" id="IPR043132">
    <property type="entry name" value="BCAT-like_C"/>
</dbReference>
<dbReference type="InterPro" id="IPR001544">
    <property type="entry name" value="Aminotrans_IV"/>
</dbReference>
<sequence length="198" mass="23044">MSLLLETIKIENGKPANMPWHNRRFNKARKDLFSLPEIDLQDVIVIPENCRNGLFRCRILYGETIETIEFIAYQARDIKSLQVVYDDSIEYAYKYADRSNLQALYDQRGPADEIIIIKKGLVTDCFIGNLVLFDGQKWWTPDQPLLHGTQRQKLLAEGRIHEAPITKNDLNSFKEIGLINVFFDLDNMPRLETGQIKW</sequence>
<evidence type="ECO:0008006" key="3">
    <source>
        <dbReference type="Google" id="ProtNLM"/>
    </source>
</evidence>
<evidence type="ECO:0000313" key="1">
    <source>
        <dbReference type="EMBL" id="KOH42740.1"/>
    </source>
</evidence>
<accession>A0A0L8V2M1</accession>
<dbReference type="OrthoDB" id="1148709at2"/>
<dbReference type="EMBL" id="LGIA01000214">
    <property type="protein sequence ID" value="KOH42740.1"/>
    <property type="molecule type" value="Genomic_DNA"/>
</dbReference>
<dbReference type="Pfam" id="PF01063">
    <property type="entry name" value="Aminotran_4"/>
    <property type="match status" value="1"/>
</dbReference>
<dbReference type="Proteomes" id="UP000036958">
    <property type="component" value="Unassembled WGS sequence"/>
</dbReference>
<dbReference type="Gene3D" id="3.30.470.10">
    <property type="match status" value="1"/>
</dbReference>